<proteinExistence type="predicted"/>
<feature type="transmembrane region" description="Helical" evidence="1">
    <location>
        <begin position="39"/>
        <end position="59"/>
    </location>
</feature>
<keyword evidence="1" id="KW-0812">Transmembrane</keyword>
<keyword evidence="1" id="KW-0472">Membrane</keyword>
<dbReference type="RefSeq" id="WP_348263882.1">
    <property type="nucleotide sequence ID" value="NZ_CP121196.1"/>
</dbReference>
<accession>A0AAU7DMP1</accession>
<dbReference type="AlphaFoldDB" id="A0AAU7DMP1"/>
<name>A0AAU7DMP1_9BACT</name>
<evidence type="ECO:0000256" key="1">
    <source>
        <dbReference type="SAM" id="Phobius"/>
    </source>
</evidence>
<keyword evidence="1" id="KW-1133">Transmembrane helix</keyword>
<organism evidence="2">
    <name type="scientific">Telmatobacter sp. DSM 110680</name>
    <dbReference type="NCBI Taxonomy" id="3036704"/>
    <lineage>
        <taxon>Bacteria</taxon>
        <taxon>Pseudomonadati</taxon>
        <taxon>Acidobacteriota</taxon>
        <taxon>Terriglobia</taxon>
        <taxon>Terriglobales</taxon>
        <taxon>Acidobacteriaceae</taxon>
        <taxon>Telmatobacter</taxon>
    </lineage>
</organism>
<gene>
    <name evidence="2" type="ORF">P8935_04810</name>
</gene>
<dbReference type="EMBL" id="CP121196">
    <property type="protein sequence ID" value="XBH18656.1"/>
    <property type="molecule type" value="Genomic_DNA"/>
</dbReference>
<reference evidence="2" key="1">
    <citation type="submission" date="2023-03" db="EMBL/GenBank/DDBJ databases">
        <title>Edaphobacter sp.</title>
        <authorList>
            <person name="Huber K.J."/>
            <person name="Papendorf J."/>
            <person name="Pilke C."/>
            <person name="Bunk B."/>
            <person name="Sproeer C."/>
            <person name="Pester M."/>
        </authorList>
    </citation>
    <scope>NUCLEOTIDE SEQUENCE</scope>
    <source>
        <strain evidence="2">DSM 110680</strain>
    </source>
</reference>
<protein>
    <submittedName>
        <fullName evidence="2">Pilus assembly protein</fullName>
    </submittedName>
</protein>
<evidence type="ECO:0000313" key="2">
    <source>
        <dbReference type="EMBL" id="XBH18656.1"/>
    </source>
</evidence>
<sequence>MIGKFLQNRSEQTVRFPAALFEIAKEDCGSESVEFALSFSLWIGAAFLIMYGSFALYAAHFVANAAEEACRYAMVRGSSWNGASCSANALDCTATSDDISSYVKSALPPGMSSANLSVSSSWPGTTASGDTCDTEDGVNSPNCIVKVTVTYQFTFPVPFFTQNTLPLKSTSIVTISQ</sequence>